<protein>
    <recommendedName>
        <fullName evidence="6">Thioredoxin domain-containing protein</fullName>
    </recommendedName>
</protein>
<dbReference type="EnsemblMetazoa" id="CLYHEMT005761.7">
    <property type="protein sequence ID" value="CLYHEMP005761.7"/>
    <property type="gene ID" value="CLYHEMG005761"/>
</dbReference>
<dbReference type="OrthoDB" id="427280at2759"/>
<dbReference type="PANTHER" id="PTHR22699:SF1">
    <property type="entry name" value="THIOREDOXIN DOMAIN-CONTAINING PROTEIN 16"/>
    <property type="match status" value="1"/>
</dbReference>
<sequence>MGKVQDRMKKSGKYWIRLVKVNCAAPTIQDQKLPECEKKRSFVASKMKGKVVQPYSLSELFSVSSFEAQVISFVYNHMVSFAQNEEEVYQAMEHVKGSKDLIFMYTKGYGSQDHYKFLKFAIDRFGKYQFLLCTDQGIIEKMFGKQKSDEFGLWYFECAKTMKGGQCPQHQFKGQTFPRPEVIESFLDFGYKAKLVEIKTDGTTDLPEGVTILYLIVDSDSERTRMLSLAQDAISQVNSKNGLIQPVMVDARKFNNLEFFGAITKDMLPTVAIELADRRDSEQKFFEHFPPEKALDDIGLTDFITNVVNDLDNFSIQMNDIYHVDTIPFFRVDRQLPNNKAPIFVAGCIDDERYQDVCEELSFALRHLARTVLQDPDAKLEFAYIDYTGDQTARDYPTAGIYMEQVMIQEMKMGERKNLYTNMLQFVNQYMKTNIKPVPASSCDLQPVSVKAVDKSSADVNKEDIDELNALQDDEIRKDSAKIDTLFYRDGVPKLTDQTFNSTLLKEELLAVLFFAEFDSNSILMQPLFSKINEMISKETSGDLTTIKLAKVDCFSEFNICKHLVIVHYPQIRIYSNGEHVSKYSGVLDEENILKALRLYQKPALTEMTVKTSSSFTGDFLAYFASKDQDFEVYKKMAEENYGKHQFAYVIDQPQNIPGVSALPLVLGLQQETDPRVMTDIFTEENLRRFVLKASIPLLDELHTGNFPKYKAMGLPFVIYFVQAENRGTSPEWNQMVQAAETNVRSSMALFAWMDMSKASTKKIRKTYLGGAKPSQSPSEIIMANHTNGGVYLFDGKEESDIMTWVKKCQMGQTQRVASLARPKWKPVREGFDFLYYIDNDIGGRHGRRIEDVTVEQQQKHDTIRTRDGYREPERDESEQEDFFDTAGDINVDDTDDAKPPSRTHDEF</sequence>
<dbReference type="InterPro" id="IPR036249">
    <property type="entry name" value="Thioredoxin-like_sf"/>
</dbReference>
<dbReference type="CDD" id="cd02961">
    <property type="entry name" value="PDI_a_family"/>
    <property type="match status" value="1"/>
</dbReference>
<feature type="compositionally biased region" description="Acidic residues" evidence="1">
    <location>
        <begin position="875"/>
        <end position="884"/>
    </location>
</feature>
<accession>A0A7M5UTX7</accession>
<dbReference type="AlphaFoldDB" id="A0A7M5UTX7"/>
<feature type="region of interest" description="Disordered" evidence="1">
    <location>
        <begin position="856"/>
        <end position="908"/>
    </location>
</feature>
<reference evidence="4" key="1">
    <citation type="submission" date="2021-01" db="UniProtKB">
        <authorList>
            <consortium name="EnsemblMetazoa"/>
        </authorList>
    </citation>
    <scope>IDENTIFICATION</scope>
</reference>
<dbReference type="SUPFAM" id="SSF52833">
    <property type="entry name" value="Thioredoxin-like"/>
    <property type="match status" value="1"/>
</dbReference>
<evidence type="ECO:0008006" key="6">
    <source>
        <dbReference type="Google" id="ProtNLM"/>
    </source>
</evidence>
<evidence type="ECO:0000313" key="5">
    <source>
        <dbReference type="Proteomes" id="UP000594262"/>
    </source>
</evidence>
<dbReference type="InterPro" id="IPR040090">
    <property type="entry name" value="TXNDC16"/>
</dbReference>
<evidence type="ECO:0000259" key="3">
    <source>
        <dbReference type="Pfam" id="PF24509"/>
    </source>
</evidence>
<evidence type="ECO:0000259" key="2">
    <source>
        <dbReference type="Pfam" id="PF00085"/>
    </source>
</evidence>
<dbReference type="Gene3D" id="3.40.30.10">
    <property type="entry name" value="Glutaredoxin"/>
    <property type="match status" value="2"/>
</dbReference>
<feature type="compositionally biased region" description="Basic and acidic residues" evidence="1">
    <location>
        <begin position="858"/>
        <end position="874"/>
    </location>
</feature>
<dbReference type="InterPro" id="IPR057642">
    <property type="entry name" value="TXNDC16_2nd"/>
</dbReference>
<dbReference type="PANTHER" id="PTHR22699">
    <property type="entry name" value="THIOREDOXIN DOMAIN-CONTAINING PROTEIN 16"/>
    <property type="match status" value="1"/>
</dbReference>
<dbReference type="Pfam" id="PF24509">
    <property type="entry name" value="TXNDC16_2nd"/>
    <property type="match status" value="1"/>
</dbReference>
<feature type="domain" description="Thioredoxin" evidence="2">
    <location>
        <begin position="493"/>
        <end position="597"/>
    </location>
</feature>
<dbReference type="InterPro" id="IPR013766">
    <property type="entry name" value="Thioredoxin_domain"/>
</dbReference>
<dbReference type="Proteomes" id="UP000594262">
    <property type="component" value="Unplaced"/>
</dbReference>
<dbReference type="EnsemblMetazoa" id="CLYHEMT005761.2">
    <property type="protein sequence ID" value="CLYHEMP005761.2"/>
    <property type="gene ID" value="CLYHEMG005761"/>
</dbReference>
<proteinExistence type="predicted"/>
<dbReference type="Pfam" id="PF13848">
    <property type="entry name" value="Thioredoxin_6"/>
    <property type="match status" value="1"/>
</dbReference>
<feature type="compositionally biased region" description="Basic and acidic residues" evidence="1">
    <location>
        <begin position="897"/>
        <end position="908"/>
    </location>
</feature>
<keyword evidence="5" id="KW-1185">Reference proteome</keyword>
<feature type="domain" description="TXNDC16 second thioredoxin-like" evidence="3">
    <location>
        <begin position="79"/>
        <end position="171"/>
    </location>
</feature>
<dbReference type="Pfam" id="PF00085">
    <property type="entry name" value="Thioredoxin"/>
    <property type="match status" value="1"/>
</dbReference>
<evidence type="ECO:0000313" key="4">
    <source>
        <dbReference type="EnsemblMetazoa" id="CLYHEMP005761.2"/>
    </source>
</evidence>
<name>A0A7M5UTX7_9CNID</name>
<evidence type="ECO:0000256" key="1">
    <source>
        <dbReference type="SAM" id="MobiDB-lite"/>
    </source>
</evidence>
<organism evidence="4 5">
    <name type="scientific">Clytia hemisphaerica</name>
    <dbReference type="NCBI Taxonomy" id="252671"/>
    <lineage>
        <taxon>Eukaryota</taxon>
        <taxon>Metazoa</taxon>
        <taxon>Cnidaria</taxon>
        <taxon>Hydrozoa</taxon>
        <taxon>Hydroidolina</taxon>
        <taxon>Leptothecata</taxon>
        <taxon>Obeliida</taxon>
        <taxon>Clytiidae</taxon>
        <taxon>Clytia</taxon>
    </lineage>
</organism>